<evidence type="ECO:0000256" key="1">
    <source>
        <dbReference type="ARBA" id="ARBA00023054"/>
    </source>
</evidence>
<proteinExistence type="predicted"/>
<evidence type="ECO:0000313" key="5">
    <source>
        <dbReference type="Proteomes" id="UP000694388"/>
    </source>
</evidence>
<dbReference type="Gene3D" id="1.20.5.990">
    <property type="entry name" value="Nemo cc2-lz domain - 1d5 darpin complex"/>
    <property type="match status" value="1"/>
</dbReference>
<dbReference type="GeneTree" id="ENSGT00510000046908"/>
<feature type="compositionally biased region" description="Basic and acidic residues" evidence="3">
    <location>
        <begin position="539"/>
        <end position="554"/>
    </location>
</feature>
<dbReference type="GO" id="GO:0071222">
    <property type="term" value="P:cellular response to lipopolysaccharide"/>
    <property type="evidence" value="ECO:0007669"/>
    <property type="project" value="TreeGrafter"/>
</dbReference>
<keyword evidence="1 2" id="KW-0175">Coiled coil</keyword>
<dbReference type="GO" id="GO:0006357">
    <property type="term" value="P:regulation of transcription by RNA polymerase II"/>
    <property type="evidence" value="ECO:0007669"/>
    <property type="project" value="TreeGrafter"/>
</dbReference>
<feature type="coiled-coil region" evidence="2">
    <location>
        <begin position="346"/>
        <end position="499"/>
    </location>
</feature>
<protein>
    <submittedName>
        <fullName evidence="4">TNFAIP3 interacting protein 1</fullName>
    </submittedName>
</protein>
<dbReference type="PANTHER" id="PTHR31882">
    <property type="entry name" value="TNFAIP3-INTERACTING PROTEIN COILED COIL FAMILY MEMBER"/>
    <property type="match status" value="1"/>
</dbReference>
<dbReference type="GO" id="GO:0005737">
    <property type="term" value="C:cytoplasm"/>
    <property type="evidence" value="ECO:0007669"/>
    <property type="project" value="UniProtKB-ARBA"/>
</dbReference>
<reference evidence="4" key="2">
    <citation type="submission" date="2025-09" db="UniProtKB">
        <authorList>
            <consortium name="Ensembl"/>
        </authorList>
    </citation>
    <scope>IDENTIFICATION</scope>
</reference>
<evidence type="ECO:0000256" key="3">
    <source>
        <dbReference type="SAM" id="MobiDB-lite"/>
    </source>
</evidence>
<feature type="region of interest" description="Disordered" evidence="3">
    <location>
        <begin position="521"/>
        <end position="571"/>
    </location>
</feature>
<keyword evidence="5" id="KW-1185">Reference proteome</keyword>
<dbReference type="GO" id="GO:0043122">
    <property type="term" value="P:regulation of canonical NF-kappaB signal transduction"/>
    <property type="evidence" value="ECO:0007669"/>
    <property type="project" value="UniProtKB-ARBA"/>
</dbReference>
<evidence type="ECO:0000256" key="2">
    <source>
        <dbReference type="SAM" id="Coils"/>
    </source>
</evidence>
<name>A0A8C4Q462_EPTBU</name>
<dbReference type="PANTHER" id="PTHR31882:SF11">
    <property type="entry name" value="HDA1 COMPLEX SUBUNIT 2"/>
    <property type="match status" value="1"/>
</dbReference>
<sequence>MSSAVLLESCAGEFGTGKPPDTSSACDSAQDADIRDLPWPHVLRYEKLLSENKDLKQKLTCCTNLDSFVFEGNKSEEQLEPHKFEKKTLLPQSMILQQLFDDISMDGGNLMQQMQRVEDSLSHCATQFKKASPNTAGATFATGSTEGSQGLVQHDILTRFGILAMEFHRLASSVHKSEERTAGLQTLCERLVKENGELRERLEKGMVPQVCGKAPQTRQASEDCRQGWQSHTDRKEDKVDPADFGFNNRPEMKGAIGFVKVMDKQMHKEHTEESLKLVCQKVKTLEKQRKELLDVNKQWDEQFRTMKIQYESKITELRARLESSKRWALESSGNQERREREFDRALLTARDRNGRDEQERQRLESELREARAQAELHNRKLEQMDREVRRLNKALADALAHGPGAIPGANRKDQAHFPECEGREDLLTQVAVLKEQVKIYEEDFRKERADRERMNTQNEEIRLEDLKLKEKMDLTSAKLINIEETLAKEKQEKEHLQRLMKTYRPQSERRQEEERCGPLLTQGNYQQEGGWGNGFSGIEEMRYPPRDKHWDYRLRPPPPYQPNNLDDIEHD</sequence>
<reference evidence="4" key="1">
    <citation type="submission" date="2025-08" db="UniProtKB">
        <authorList>
            <consortium name="Ensembl"/>
        </authorList>
    </citation>
    <scope>IDENTIFICATION</scope>
</reference>
<dbReference type="Proteomes" id="UP000694388">
    <property type="component" value="Unplaced"/>
</dbReference>
<dbReference type="AlphaFoldDB" id="A0A8C4Q462"/>
<dbReference type="Ensembl" id="ENSEBUT00000010136.1">
    <property type="protein sequence ID" value="ENSEBUP00000009609.1"/>
    <property type="gene ID" value="ENSEBUG00000006143.1"/>
</dbReference>
<evidence type="ECO:0000313" key="4">
    <source>
        <dbReference type="Ensembl" id="ENSEBUP00000009609.1"/>
    </source>
</evidence>
<organism evidence="4 5">
    <name type="scientific">Eptatretus burgeri</name>
    <name type="common">Inshore hagfish</name>
    <dbReference type="NCBI Taxonomy" id="7764"/>
    <lineage>
        <taxon>Eukaryota</taxon>
        <taxon>Metazoa</taxon>
        <taxon>Chordata</taxon>
        <taxon>Craniata</taxon>
        <taxon>Vertebrata</taxon>
        <taxon>Cyclostomata</taxon>
        <taxon>Myxini</taxon>
        <taxon>Myxiniformes</taxon>
        <taxon>Myxinidae</taxon>
        <taxon>Eptatretinae</taxon>
        <taxon>Eptatretus</taxon>
    </lineage>
</organism>
<accession>A0A8C4Q462</accession>